<dbReference type="PANTHER" id="PTHR40980">
    <property type="entry name" value="PLUG DOMAIN-CONTAINING PROTEIN"/>
    <property type="match status" value="1"/>
</dbReference>
<keyword evidence="9 10" id="KW-0998">Cell outer membrane</keyword>
<evidence type="ECO:0000256" key="11">
    <source>
        <dbReference type="RuleBase" id="RU003357"/>
    </source>
</evidence>
<dbReference type="PROSITE" id="PS52016">
    <property type="entry name" value="TONB_DEPENDENT_REC_3"/>
    <property type="match status" value="1"/>
</dbReference>
<keyword evidence="7 10" id="KW-0472">Membrane</keyword>
<evidence type="ECO:0000313" key="16">
    <source>
        <dbReference type="Proteomes" id="UP001606305"/>
    </source>
</evidence>
<dbReference type="PANTHER" id="PTHR40980:SF3">
    <property type="entry name" value="TONB-DEPENDENT RECEPTOR-LIKE BETA-BARREL DOMAIN-CONTAINING PROTEIN"/>
    <property type="match status" value="1"/>
</dbReference>
<feature type="domain" description="TonB-dependent receptor-like beta-barrel" evidence="13">
    <location>
        <begin position="535"/>
        <end position="1032"/>
    </location>
</feature>
<evidence type="ECO:0000256" key="1">
    <source>
        <dbReference type="ARBA" id="ARBA00004571"/>
    </source>
</evidence>
<keyword evidence="8 15" id="KW-0675">Receptor</keyword>
<evidence type="ECO:0000256" key="8">
    <source>
        <dbReference type="ARBA" id="ARBA00023170"/>
    </source>
</evidence>
<reference evidence="15 16" key="1">
    <citation type="submission" date="2024-09" db="EMBL/GenBank/DDBJ databases">
        <title>Novel species of the genus Pelomonas and Roseateles isolated from streams.</title>
        <authorList>
            <person name="Lu H."/>
        </authorList>
    </citation>
    <scope>NUCLEOTIDE SEQUENCE [LARGE SCALE GENOMIC DNA]</scope>
    <source>
        <strain evidence="15 16">BYS96W</strain>
    </source>
</reference>
<proteinExistence type="inferred from homology"/>
<dbReference type="Proteomes" id="UP001606305">
    <property type="component" value="Unassembled WGS sequence"/>
</dbReference>
<evidence type="ECO:0000256" key="2">
    <source>
        <dbReference type="ARBA" id="ARBA00009810"/>
    </source>
</evidence>
<feature type="domain" description="TonB-dependent receptor plug" evidence="14">
    <location>
        <begin position="98"/>
        <end position="198"/>
    </location>
</feature>
<name>A0ABW7G965_9BURK</name>
<accession>A0ABW7G965</accession>
<evidence type="ECO:0000256" key="9">
    <source>
        <dbReference type="ARBA" id="ARBA00023237"/>
    </source>
</evidence>
<evidence type="ECO:0000256" key="4">
    <source>
        <dbReference type="ARBA" id="ARBA00022452"/>
    </source>
</evidence>
<keyword evidence="4 10" id="KW-1134">Transmembrane beta strand</keyword>
<dbReference type="RefSeq" id="WP_394489241.1">
    <property type="nucleotide sequence ID" value="NZ_JBIGIA010000012.1"/>
</dbReference>
<dbReference type="Gene3D" id="2.40.170.20">
    <property type="entry name" value="TonB-dependent receptor, beta-barrel domain"/>
    <property type="match status" value="1"/>
</dbReference>
<keyword evidence="5 10" id="KW-0812">Transmembrane</keyword>
<comment type="subcellular location">
    <subcellularLocation>
        <location evidence="1 10">Cell outer membrane</location>
        <topology evidence="1 10">Multi-pass membrane protein</topology>
    </subcellularLocation>
</comment>
<keyword evidence="3 10" id="KW-0813">Transport</keyword>
<evidence type="ECO:0000256" key="5">
    <source>
        <dbReference type="ARBA" id="ARBA00022692"/>
    </source>
</evidence>
<comment type="similarity">
    <text evidence="2 10 11">Belongs to the TonB-dependent receptor family.</text>
</comment>
<feature type="chain" id="PRO_5047542721" evidence="12">
    <location>
        <begin position="32"/>
        <end position="1065"/>
    </location>
</feature>
<keyword evidence="6 11" id="KW-0798">TonB box</keyword>
<evidence type="ECO:0000313" key="15">
    <source>
        <dbReference type="EMBL" id="MFG6458366.1"/>
    </source>
</evidence>
<dbReference type="InterPro" id="IPR037066">
    <property type="entry name" value="Plug_dom_sf"/>
</dbReference>
<dbReference type="Pfam" id="PF00593">
    <property type="entry name" value="TonB_dep_Rec_b-barrel"/>
    <property type="match status" value="1"/>
</dbReference>
<keyword evidence="12" id="KW-0732">Signal</keyword>
<evidence type="ECO:0000256" key="3">
    <source>
        <dbReference type="ARBA" id="ARBA00022448"/>
    </source>
</evidence>
<evidence type="ECO:0000259" key="13">
    <source>
        <dbReference type="Pfam" id="PF00593"/>
    </source>
</evidence>
<protein>
    <submittedName>
        <fullName evidence="15">TonB-dependent receptor</fullName>
    </submittedName>
</protein>
<dbReference type="InterPro" id="IPR010104">
    <property type="entry name" value="TonB_rcpt_bac"/>
</dbReference>
<keyword evidence="16" id="KW-1185">Reference proteome</keyword>
<sequence length="1065" mass="114957">MLNKNHGHRPVTRWTPLALAISAALASQAQAQDAAPQPPEAPASAASAAAAAAAAAPAAQKAAAKPADSANQQLDTVVVTGIRRSIQSAIDRKRNGSTVQDSIVAEDIDQFPDKNVGEALSRITGVQLTRELGEGSQVAIRGVEPDLNRIEINGLSVLSSAQTGRAAELRELPSELIASIDVIKGSTADMTEGGVGGTVRITTRKPLDFTQRTIAGTLSAEQGSLRGGAQPRGSLLLADKFFDNKLGLMANLIYDEVYTRGDYSRNTSWTFLRDWDMSAEKTVVSQNATAAAVTSQTGCNALTGADRTACLTQWYDYAPRNARYGIWERDHKRSSAEVTAQYQFSKNLDAFVSYQGNKQAQRLNDMNYGTDLISVNRLSSSGTAPVYSATGVPSGGTCTDPVAGVTPSGMVVENHQVTQYTVGNCLNVAGRGGQAAFSTGARDFALDVDSKYTSAGFKFKNNKWRVEGLLGDSKANYEAETNQIVLTQNAPGLVVNLDGQRLPHFTFPAGYSPDAASSYVQAQLQYRPDATHNKERSGKLDFQYYFDHDFFQSLWFGAQARDSGSRRYTGGGYLVQNNGSLTDTNEAVDINARSANVNSTIIYDPLYTGSAQRPGDTPTFINGGYTTSYVNGAKMQEIVNAVRSTSPGQFFNGYGGISNVPSNWMAPSYSAATGSGYFDTSAFNRKYLYETVGSDGKTYAQIPVYDIKERVKAGYVRLDWGTEVLGLPLDGNVGVRYTRTDVTSAGLQTDRTCNPNTVGSCAALVTANRVVSINNSYNDVLPSLNATLQLLNGKLLVRGGWAKVMSRPAVDLLAPSVTCTYGSGSTTYGGDGTDDCTAGNPDLKPYRATKYDLSAEYYPGKDTQVSLALFRTDIDTYIRKGIVSRGVDFFRDGRLFDVTQAINGKGAQTQGVELAGRTALSFLPSWLSGFGVDANYTRMTFSYAQGNELLNPLDNSVLPYPGMSKNAYNLGLWYDNGEYNARLAYSYRDKYYTGGNDISGNPNFRDATGYLDAKFQWKATKNLTFAVEAKNLTNQAELTYAGDLSRPNELAWAGRRYYVTLGLKL</sequence>
<evidence type="ECO:0000256" key="7">
    <source>
        <dbReference type="ARBA" id="ARBA00023136"/>
    </source>
</evidence>
<feature type="signal peptide" evidence="12">
    <location>
        <begin position="1"/>
        <end position="31"/>
    </location>
</feature>
<organism evidence="15 16">
    <name type="scientific">Pelomonas nitida</name>
    <dbReference type="NCBI Taxonomy" id="3299027"/>
    <lineage>
        <taxon>Bacteria</taxon>
        <taxon>Pseudomonadati</taxon>
        <taxon>Pseudomonadota</taxon>
        <taxon>Betaproteobacteria</taxon>
        <taxon>Burkholderiales</taxon>
        <taxon>Sphaerotilaceae</taxon>
        <taxon>Roseateles</taxon>
    </lineage>
</organism>
<evidence type="ECO:0000256" key="6">
    <source>
        <dbReference type="ARBA" id="ARBA00023077"/>
    </source>
</evidence>
<dbReference type="InterPro" id="IPR012910">
    <property type="entry name" value="Plug_dom"/>
</dbReference>
<dbReference type="SUPFAM" id="SSF56935">
    <property type="entry name" value="Porins"/>
    <property type="match status" value="1"/>
</dbReference>
<dbReference type="InterPro" id="IPR036942">
    <property type="entry name" value="Beta-barrel_TonB_sf"/>
</dbReference>
<dbReference type="Pfam" id="PF07715">
    <property type="entry name" value="Plug"/>
    <property type="match status" value="1"/>
</dbReference>
<evidence type="ECO:0000256" key="10">
    <source>
        <dbReference type="PROSITE-ProRule" id="PRU01360"/>
    </source>
</evidence>
<evidence type="ECO:0000256" key="12">
    <source>
        <dbReference type="SAM" id="SignalP"/>
    </source>
</evidence>
<dbReference type="InterPro" id="IPR039426">
    <property type="entry name" value="TonB-dep_rcpt-like"/>
</dbReference>
<dbReference type="NCBIfam" id="TIGR01782">
    <property type="entry name" value="TonB-Xanth-Caul"/>
    <property type="match status" value="1"/>
</dbReference>
<comment type="caution">
    <text evidence="15">The sequence shown here is derived from an EMBL/GenBank/DDBJ whole genome shotgun (WGS) entry which is preliminary data.</text>
</comment>
<dbReference type="EMBL" id="JBIGIA010000012">
    <property type="protein sequence ID" value="MFG6458366.1"/>
    <property type="molecule type" value="Genomic_DNA"/>
</dbReference>
<dbReference type="InterPro" id="IPR000531">
    <property type="entry name" value="Beta-barrel_TonB"/>
</dbReference>
<gene>
    <name evidence="15" type="ORF">ACG00X_16110</name>
</gene>
<evidence type="ECO:0000259" key="14">
    <source>
        <dbReference type="Pfam" id="PF07715"/>
    </source>
</evidence>
<dbReference type="Gene3D" id="2.170.130.10">
    <property type="entry name" value="TonB-dependent receptor, plug domain"/>
    <property type="match status" value="1"/>
</dbReference>